<feature type="compositionally biased region" description="Polar residues" evidence="1">
    <location>
        <begin position="75"/>
        <end position="84"/>
    </location>
</feature>
<accession>A0A0H1BKU0</accession>
<dbReference type="Proteomes" id="UP000053573">
    <property type="component" value="Unassembled WGS sequence"/>
</dbReference>
<comment type="caution">
    <text evidence="2">The sequence shown here is derived from an EMBL/GenBank/DDBJ whole genome shotgun (WGS) entry which is preliminary data.</text>
</comment>
<dbReference type="EMBL" id="LDEV01001147">
    <property type="protein sequence ID" value="KLJ12144.1"/>
    <property type="molecule type" value="Genomic_DNA"/>
</dbReference>
<evidence type="ECO:0000256" key="1">
    <source>
        <dbReference type="SAM" id="MobiDB-lite"/>
    </source>
</evidence>
<evidence type="ECO:0000313" key="2">
    <source>
        <dbReference type="EMBL" id="KLJ12144.1"/>
    </source>
</evidence>
<organism evidence="2 3">
    <name type="scientific">Blastomyces silverae</name>
    <dbReference type="NCBI Taxonomy" id="2060906"/>
    <lineage>
        <taxon>Eukaryota</taxon>
        <taxon>Fungi</taxon>
        <taxon>Dikarya</taxon>
        <taxon>Ascomycota</taxon>
        <taxon>Pezizomycotina</taxon>
        <taxon>Eurotiomycetes</taxon>
        <taxon>Eurotiomycetidae</taxon>
        <taxon>Onygenales</taxon>
        <taxon>Ajellomycetaceae</taxon>
        <taxon>Blastomyces</taxon>
    </lineage>
</organism>
<name>A0A0H1BKU0_9EURO</name>
<proteinExistence type="predicted"/>
<protein>
    <recommendedName>
        <fullName evidence="4">F-box domain-containing protein</fullName>
    </recommendedName>
</protein>
<keyword evidence="3" id="KW-1185">Reference proteome</keyword>
<dbReference type="OrthoDB" id="2588098at2759"/>
<gene>
    <name evidence="2" type="ORF">EMPG_09572</name>
</gene>
<dbReference type="AlphaFoldDB" id="A0A0H1BKU0"/>
<feature type="compositionally biased region" description="Polar residues" evidence="1">
    <location>
        <begin position="50"/>
        <end position="66"/>
    </location>
</feature>
<evidence type="ECO:0000313" key="3">
    <source>
        <dbReference type="Proteomes" id="UP000053573"/>
    </source>
</evidence>
<dbReference type="STRING" id="2060906.A0A0H1BKU0"/>
<feature type="region of interest" description="Disordered" evidence="1">
    <location>
        <begin position="48"/>
        <end position="84"/>
    </location>
</feature>
<sequence>MGQDFNLVAPHYRERLSWSGRLGEMLFDGSAANLVSLFARPIIPTEYEGKNSSTGPPKKSTSQKQLIPQKRRRQASNPPGMTTSRLVQLPNEIHNAIIDLLDIESAFLLGLSCWHFWVLARPVIARHFAGYLGPWGGTPVISVGDESDVDGKYPDGLLFPEDLEELAEGLEVEELEDGVPERYAKKPVNLYDLAVARYESIIEVTFGFPHDLLGLALDIGHKHPRPADLLRMARPNRSSFYPCSEEWVLRNLTTHEFVRPSAIALDEKYIHGPFIEGLGYGEVILSKICWSTHDFTSVAGESLNQGAWAGHALDIVPATYLDDKNPWKDISDDVAREIADIWRSEYGENWRNDLVAEWGNRCWL</sequence>
<evidence type="ECO:0008006" key="4">
    <source>
        <dbReference type="Google" id="ProtNLM"/>
    </source>
</evidence>
<reference evidence="3" key="1">
    <citation type="journal article" date="2015" name="PLoS Genet.">
        <title>The dynamic genome and transcriptome of the human fungal pathogen Blastomyces and close relative Emmonsia.</title>
        <authorList>
            <person name="Munoz J.F."/>
            <person name="Gauthier G.M."/>
            <person name="Desjardins C.A."/>
            <person name="Gallo J.E."/>
            <person name="Holder J."/>
            <person name="Sullivan T.D."/>
            <person name="Marty A.J."/>
            <person name="Carmen J.C."/>
            <person name="Chen Z."/>
            <person name="Ding L."/>
            <person name="Gujja S."/>
            <person name="Magrini V."/>
            <person name="Misas E."/>
            <person name="Mitreva M."/>
            <person name="Priest M."/>
            <person name="Saif S."/>
            <person name="Whiston E.A."/>
            <person name="Young S."/>
            <person name="Zeng Q."/>
            <person name="Goldman W.E."/>
            <person name="Mardis E.R."/>
            <person name="Taylor J.W."/>
            <person name="McEwen J.G."/>
            <person name="Clay O.K."/>
            <person name="Klein B.S."/>
            <person name="Cuomo C.A."/>
        </authorList>
    </citation>
    <scope>NUCLEOTIDE SEQUENCE [LARGE SCALE GENOMIC DNA]</scope>
    <source>
        <strain evidence="3">UAMH 139</strain>
    </source>
</reference>